<evidence type="ECO:0000313" key="2">
    <source>
        <dbReference type="Proteomes" id="UP001169027"/>
    </source>
</evidence>
<organism evidence="1 2">
    <name type="scientific">Variovorax ginsengisoli</name>
    <dbReference type="NCBI Taxonomy" id="363844"/>
    <lineage>
        <taxon>Bacteria</taxon>
        <taxon>Pseudomonadati</taxon>
        <taxon>Pseudomonadota</taxon>
        <taxon>Betaproteobacteria</taxon>
        <taxon>Burkholderiales</taxon>
        <taxon>Comamonadaceae</taxon>
        <taxon>Variovorax</taxon>
    </lineage>
</organism>
<accession>A0ABT8S9X7</accession>
<keyword evidence="2" id="KW-1185">Reference proteome</keyword>
<evidence type="ECO:0000313" key="1">
    <source>
        <dbReference type="EMBL" id="MDO1535726.1"/>
    </source>
</evidence>
<dbReference type="Proteomes" id="UP001169027">
    <property type="component" value="Unassembled WGS sequence"/>
</dbReference>
<sequence length="108" mass="11732">MPTYMTCFSYNTEGWQKLAKNPEDRSVPVKALMEKLGGKLVCMYYMAGDYDGFIVYEAPDAKVAATAIVAVELAGHIRTLKTSQLFTVAETMEVLGSAGKLAYPAPKG</sequence>
<dbReference type="Pfam" id="PF08734">
    <property type="entry name" value="GYD"/>
    <property type="match status" value="1"/>
</dbReference>
<comment type="caution">
    <text evidence="1">The sequence shown here is derived from an EMBL/GenBank/DDBJ whole genome shotgun (WGS) entry which is preliminary data.</text>
</comment>
<dbReference type="EMBL" id="JAUKVY010000022">
    <property type="protein sequence ID" value="MDO1535726.1"/>
    <property type="molecule type" value="Genomic_DNA"/>
</dbReference>
<proteinExistence type="predicted"/>
<gene>
    <name evidence="1" type="ORF">Q2T77_25925</name>
</gene>
<dbReference type="RefSeq" id="WP_286527102.1">
    <property type="nucleotide sequence ID" value="NZ_JAUJZH010000022.1"/>
</dbReference>
<dbReference type="InterPro" id="IPR014845">
    <property type="entry name" value="GYD/TTHA1554"/>
</dbReference>
<protein>
    <submittedName>
        <fullName evidence="1">GYD domain-containing protein</fullName>
    </submittedName>
</protein>
<reference evidence="1" key="1">
    <citation type="submission" date="2023-06" db="EMBL/GenBank/DDBJ databases">
        <authorList>
            <person name="Jiang Y."/>
            <person name="Liu Q."/>
        </authorList>
    </citation>
    <scope>NUCLEOTIDE SEQUENCE</scope>
    <source>
        <strain evidence="1">CGMCC 1.12090</strain>
    </source>
</reference>
<name>A0ABT8S9X7_9BURK</name>